<proteinExistence type="predicted"/>
<keyword evidence="2" id="KW-1185">Reference proteome</keyword>
<dbReference type="InterPro" id="IPR003718">
    <property type="entry name" value="OsmC/Ohr_fam"/>
</dbReference>
<gene>
    <name evidence="1" type="ORF">DCO56_06260</name>
</gene>
<evidence type="ECO:0000313" key="1">
    <source>
        <dbReference type="EMBL" id="PUV26539.1"/>
    </source>
</evidence>
<dbReference type="InterPro" id="IPR036102">
    <property type="entry name" value="OsmC/Ohrsf"/>
</dbReference>
<dbReference type="SUPFAM" id="SSF82784">
    <property type="entry name" value="OsmC-like"/>
    <property type="match status" value="1"/>
</dbReference>
<organism evidence="1 2">
    <name type="scientific">Sphingobacterium athyrii</name>
    <dbReference type="NCBI Taxonomy" id="2152717"/>
    <lineage>
        <taxon>Bacteria</taxon>
        <taxon>Pseudomonadati</taxon>
        <taxon>Bacteroidota</taxon>
        <taxon>Sphingobacteriia</taxon>
        <taxon>Sphingobacteriales</taxon>
        <taxon>Sphingobacteriaceae</taxon>
        <taxon>Sphingobacterium</taxon>
    </lineage>
</organism>
<dbReference type="OrthoDB" id="9795405at2"/>
<dbReference type="Proteomes" id="UP000250831">
    <property type="component" value="Unassembled WGS sequence"/>
</dbReference>
<dbReference type="InterPro" id="IPR015946">
    <property type="entry name" value="KH_dom-like_a/b"/>
</dbReference>
<dbReference type="PANTHER" id="PTHR42830:SF2">
    <property type="entry name" value="OSMC_OHR FAMILY PROTEIN"/>
    <property type="match status" value="1"/>
</dbReference>
<evidence type="ECO:0000313" key="2">
    <source>
        <dbReference type="Proteomes" id="UP000250831"/>
    </source>
</evidence>
<accession>A0A363P0F3</accession>
<sequence>MKEHQYKATVEWTGNLGSGTDHYKNYERSHQISIKDKVIIQGSSDPAFRGDPNKHNPEDLLLASLSSCHMLWYLHFCSVNNIIVESYIDHATGTMMEEESGKGFFKEVILSPSIRVQRPEMIDKAIALHKKASEYCFIANSMNFPVFHQPHVRSEE</sequence>
<reference evidence="1 2" key="1">
    <citation type="submission" date="2018-04" db="EMBL/GenBank/DDBJ databases">
        <title>Sphingobacterium sp. M46 Genome.</title>
        <authorList>
            <person name="Cheng J."/>
            <person name="Li Y."/>
        </authorList>
    </citation>
    <scope>NUCLEOTIDE SEQUENCE [LARGE SCALE GENOMIC DNA]</scope>
    <source>
        <strain evidence="1 2">M46</strain>
    </source>
</reference>
<comment type="caution">
    <text evidence="1">The sequence shown here is derived from an EMBL/GenBank/DDBJ whole genome shotgun (WGS) entry which is preliminary data.</text>
</comment>
<dbReference type="EMBL" id="QCXX01000001">
    <property type="protein sequence ID" value="PUV26539.1"/>
    <property type="molecule type" value="Genomic_DNA"/>
</dbReference>
<dbReference type="Pfam" id="PF02566">
    <property type="entry name" value="OsmC"/>
    <property type="match status" value="1"/>
</dbReference>
<dbReference type="Gene3D" id="3.30.300.20">
    <property type="match status" value="1"/>
</dbReference>
<dbReference type="AlphaFoldDB" id="A0A363P0F3"/>
<dbReference type="RefSeq" id="WP_108632831.1">
    <property type="nucleotide sequence ID" value="NZ_QCXX01000001.1"/>
</dbReference>
<dbReference type="InterPro" id="IPR052707">
    <property type="entry name" value="OsmC_Ohr_Peroxiredoxin"/>
</dbReference>
<name>A0A363P0F3_9SPHI</name>
<dbReference type="PANTHER" id="PTHR42830">
    <property type="entry name" value="OSMOTICALLY INDUCIBLE FAMILY PROTEIN"/>
    <property type="match status" value="1"/>
</dbReference>
<protein>
    <submittedName>
        <fullName evidence="1">Peroxiredoxin</fullName>
    </submittedName>
</protein>